<keyword evidence="2" id="KW-1185">Reference proteome</keyword>
<proteinExistence type="predicted"/>
<name>A0A6P2CSV8_9BACT</name>
<protein>
    <submittedName>
        <fullName evidence="1">Uncharacterized protein</fullName>
    </submittedName>
</protein>
<evidence type="ECO:0000313" key="1">
    <source>
        <dbReference type="EMBL" id="VTR92019.1"/>
    </source>
</evidence>
<gene>
    <name evidence="1" type="ORF">SOIL9_56950</name>
</gene>
<dbReference type="AlphaFoldDB" id="A0A6P2CSV8"/>
<dbReference type="Proteomes" id="UP000464178">
    <property type="component" value="Chromosome"/>
</dbReference>
<dbReference type="KEGG" id="gms:SOIL9_56950"/>
<evidence type="ECO:0000313" key="2">
    <source>
        <dbReference type="Proteomes" id="UP000464178"/>
    </source>
</evidence>
<dbReference type="EMBL" id="LR593886">
    <property type="protein sequence ID" value="VTR92019.1"/>
    <property type="molecule type" value="Genomic_DNA"/>
</dbReference>
<reference evidence="1 2" key="1">
    <citation type="submission" date="2019-05" db="EMBL/GenBank/DDBJ databases">
        <authorList>
            <consortium name="Science for Life Laboratories"/>
        </authorList>
    </citation>
    <scope>NUCLEOTIDE SEQUENCE [LARGE SCALE GENOMIC DNA]</scope>
    <source>
        <strain evidence="1">Soil9</strain>
    </source>
</reference>
<organism evidence="1 2">
    <name type="scientific">Gemmata massiliana</name>
    <dbReference type="NCBI Taxonomy" id="1210884"/>
    <lineage>
        <taxon>Bacteria</taxon>
        <taxon>Pseudomonadati</taxon>
        <taxon>Planctomycetota</taxon>
        <taxon>Planctomycetia</taxon>
        <taxon>Gemmatales</taxon>
        <taxon>Gemmataceae</taxon>
        <taxon>Gemmata</taxon>
    </lineage>
</organism>
<accession>A0A6P2CSV8</accession>
<sequence length="80" mass="8940">MRLAHLQRILGSALGGSLGSRLAADLVRTSGHLIFRRVKTAPAGSEPNYRFVGIDNFALRKGHTYGTRRVDPGVVRRRWR</sequence>